<dbReference type="Proteomes" id="UP000294902">
    <property type="component" value="Unassembled WGS sequence"/>
</dbReference>
<reference evidence="1 2" key="1">
    <citation type="submission" date="2019-03" db="EMBL/GenBank/DDBJ databases">
        <title>Genomic Encyclopedia of Type Strains, Phase IV (KMG-IV): sequencing the most valuable type-strain genomes for metagenomic binning, comparative biology and taxonomic classification.</title>
        <authorList>
            <person name="Goeker M."/>
        </authorList>
    </citation>
    <scope>NUCLEOTIDE SEQUENCE [LARGE SCALE GENOMIC DNA]</scope>
    <source>
        <strain evidence="1 2">DSM 24629</strain>
    </source>
</reference>
<dbReference type="EMBL" id="SMAL01000011">
    <property type="protein sequence ID" value="TCT12839.1"/>
    <property type="molecule type" value="Genomic_DNA"/>
</dbReference>
<evidence type="ECO:0000313" key="1">
    <source>
        <dbReference type="EMBL" id="TCT12839.1"/>
    </source>
</evidence>
<keyword evidence="2" id="KW-1185">Reference proteome</keyword>
<evidence type="ECO:0000313" key="2">
    <source>
        <dbReference type="Proteomes" id="UP000294902"/>
    </source>
</evidence>
<name>A0A4R3MLR4_9FIRM</name>
<accession>A0A4R3MLR4</accession>
<organism evidence="1 2">
    <name type="scientific">Natranaerovirga pectinivora</name>
    <dbReference type="NCBI Taxonomy" id="682400"/>
    <lineage>
        <taxon>Bacteria</taxon>
        <taxon>Bacillati</taxon>
        <taxon>Bacillota</taxon>
        <taxon>Clostridia</taxon>
        <taxon>Lachnospirales</taxon>
        <taxon>Natranaerovirgaceae</taxon>
        <taxon>Natranaerovirga</taxon>
    </lineage>
</organism>
<proteinExistence type="predicted"/>
<gene>
    <name evidence="1" type="ORF">EDC18_11110</name>
</gene>
<dbReference type="OrthoDB" id="9893197at2"/>
<sequence length="245" mass="27652">MSPLPLIKPSGVLIYTLAKKAWNWLKNAFNRTAKEAGEIESITGESAIEDIAKINDIFNGFKGTVDKEIIEIEEKILEEISVYASELCFVVETNKALLGKYNINLNRFLRQIEKLKTGINGLMQKEISKRVSLDNPECKNTVKMLPGAKKEEAFKVLLESATNAGIDAVNEKVEEIISDIMDDFEFMLNDCIEQLEKDIQSQMVLLSDEEMASKDIVELKEEIKSKSTLIIDMCNVIENIINEEV</sequence>
<comment type="caution">
    <text evidence="1">The sequence shown here is derived from an EMBL/GenBank/DDBJ whole genome shotgun (WGS) entry which is preliminary data.</text>
</comment>
<protein>
    <submittedName>
        <fullName evidence="1">Uncharacterized protein</fullName>
    </submittedName>
</protein>
<dbReference type="RefSeq" id="WP_132253635.1">
    <property type="nucleotide sequence ID" value="NZ_SMAL01000011.1"/>
</dbReference>
<dbReference type="AlphaFoldDB" id="A0A4R3MLR4"/>